<dbReference type="STRING" id="888050.HMPREF9004_0637"/>
<name>N6XBM0_9ACTO</name>
<keyword evidence="1" id="KW-0175">Coiled coil</keyword>
<evidence type="ECO:0000256" key="2">
    <source>
        <dbReference type="SAM" id="Phobius"/>
    </source>
</evidence>
<reference evidence="3 4" key="1">
    <citation type="submission" date="2013-03" db="EMBL/GenBank/DDBJ databases">
        <title>Reference genome for the Human Microbiome Project.</title>
        <authorList>
            <person name="Aqrawi P."/>
            <person name="Ayvaz T."/>
            <person name="Bess C."/>
            <person name="Blankenburg K."/>
            <person name="Coyle M."/>
            <person name="Deng J."/>
            <person name="Forbes L."/>
            <person name="Fowler G."/>
            <person name="Francisco L."/>
            <person name="Fu Q."/>
            <person name="Gibbs R."/>
            <person name="Gross S."/>
            <person name="Gubbala S."/>
            <person name="Hale W."/>
            <person name="Hemphill L."/>
            <person name="Highlander S."/>
            <person name="Hirani K."/>
            <person name="Jackson L."/>
            <person name="Jakkamsetti A."/>
            <person name="Javaid M."/>
            <person name="Jayaseelan J.C."/>
            <person name="Jiang H."/>
            <person name="Joshi V."/>
            <person name="Korchina V."/>
            <person name="Kovar C."/>
            <person name="Lara F."/>
            <person name="Lee S."/>
            <person name="Liu Y."/>
            <person name="Mata R."/>
            <person name="Mathew T."/>
            <person name="Munidasa M."/>
            <person name="Muzny D."/>
            <person name="Nazareth L."/>
            <person name="Ngo R."/>
            <person name="Nguyen L."/>
            <person name="Nguyen N."/>
            <person name="Okwuonu G."/>
            <person name="Ongeri F."/>
            <person name="Palculict T."/>
            <person name="Patil S."/>
            <person name="Petrosino J."/>
            <person name="Pham C."/>
            <person name="Pham P."/>
            <person name="Pu L.-L."/>
            <person name="Qin X."/>
            <person name="Qu J."/>
            <person name="Reid J."/>
            <person name="Ross M."/>
            <person name="Ruth R."/>
            <person name="Saada N."/>
            <person name="San Lucas F."/>
            <person name="Santibanez J."/>
            <person name="Shang Y."/>
            <person name="Simmons D."/>
            <person name="Song X.-Z."/>
            <person name="Tang L.-Y."/>
            <person name="Thornton R."/>
            <person name="Warren J."/>
            <person name="Weissenberger G."/>
            <person name="Wilczek-Boney K."/>
            <person name="Worley K."/>
            <person name="Youmans B."/>
            <person name="Zhang J."/>
            <person name="Zhang L."/>
            <person name="Zhao Z."/>
            <person name="Zhou C."/>
            <person name="Zhu D."/>
            <person name="Zhu Y."/>
        </authorList>
    </citation>
    <scope>NUCLEOTIDE SEQUENCE [LARGE SCALE GENOMIC DNA]</scope>
    <source>
        <strain evidence="3 4">F0333</strain>
    </source>
</reference>
<gene>
    <name evidence="3" type="ORF">HMPREF9004_0637</name>
</gene>
<protein>
    <submittedName>
        <fullName evidence="3">Uncharacterized protein</fullName>
    </submittedName>
</protein>
<keyword evidence="2" id="KW-0472">Membrane</keyword>
<accession>N6XBM0</accession>
<dbReference type="AlphaFoldDB" id="N6XBM0"/>
<feature type="transmembrane region" description="Helical" evidence="2">
    <location>
        <begin position="478"/>
        <end position="497"/>
    </location>
</feature>
<keyword evidence="2" id="KW-1133">Transmembrane helix</keyword>
<dbReference type="PATRIC" id="fig|888050.3.peg.607"/>
<dbReference type="eggNOG" id="ENOG5031GH2">
    <property type="taxonomic scope" value="Bacteria"/>
</dbReference>
<feature type="transmembrane region" description="Helical" evidence="2">
    <location>
        <begin position="517"/>
        <end position="541"/>
    </location>
</feature>
<dbReference type="EMBL" id="AQHZ01000010">
    <property type="protein sequence ID" value="ENO18588.1"/>
    <property type="molecule type" value="Genomic_DNA"/>
</dbReference>
<organism evidence="3 4">
    <name type="scientific">Schaalia cardiffensis F0333</name>
    <dbReference type="NCBI Taxonomy" id="888050"/>
    <lineage>
        <taxon>Bacteria</taxon>
        <taxon>Bacillati</taxon>
        <taxon>Actinomycetota</taxon>
        <taxon>Actinomycetes</taxon>
        <taxon>Actinomycetales</taxon>
        <taxon>Actinomycetaceae</taxon>
        <taxon>Schaalia</taxon>
    </lineage>
</organism>
<evidence type="ECO:0000313" key="4">
    <source>
        <dbReference type="Proteomes" id="UP000013015"/>
    </source>
</evidence>
<dbReference type="HOGENOM" id="CLU_494905_0_0_11"/>
<proteinExistence type="predicted"/>
<dbReference type="Proteomes" id="UP000013015">
    <property type="component" value="Unassembled WGS sequence"/>
</dbReference>
<evidence type="ECO:0000256" key="1">
    <source>
        <dbReference type="SAM" id="Coils"/>
    </source>
</evidence>
<keyword evidence="2" id="KW-0812">Transmembrane</keyword>
<feature type="coiled-coil region" evidence="1">
    <location>
        <begin position="446"/>
        <end position="473"/>
    </location>
</feature>
<sequence>MKETIMSGDAAVAQGPGFIKIKDSSRMRMALILEMKSTLSWKDSFPLHLEGEEKSPQDATAATWKSGGVNFRTATAFSYPGKDKSELHPHVVDGILSPDVRRSFRLNTLRQHLNKDGICVLTIGALEVLQLKEEPGDLRVLLVVHTEVSCEDYSTVRDALHTRRMFHLLRNTLLKVLEEEAGCAEGTLSFPGRVKTDESAPPITTITWVPQERIAAWHTVSTVQEARELGLEVSPEIIDALKAENDFAMGANQGHACAPSISTALIIAGWQWGLMPASGGIELGDARFADSMRRLHSLSQSWAVYTTEHGIAYVEKQRTDYSVEAVRRMLTRNLNIHLLITLNQMRTLDLSRRLAALARDLRSTTNELGEDGASTKETQLDGLIDRALALDAEATAFLASEWWTDVTSHSQADQILVWMQEATGLDRSVNQVVQQARAIRESIQTLIERREHLIALERRKAELERQKMEQEQHYTSQMMEWAIGILTFIGMPLTILLEVWINWDPTISLTARSGPPWFVWLVLVILGAIGIGMVFALAFGIRLWRLPRRH</sequence>
<evidence type="ECO:0000313" key="3">
    <source>
        <dbReference type="EMBL" id="ENO18588.1"/>
    </source>
</evidence>
<comment type="caution">
    <text evidence="3">The sequence shown here is derived from an EMBL/GenBank/DDBJ whole genome shotgun (WGS) entry which is preliminary data.</text>
</comment>
<keyword evidence="4" id="KW-1185">Reference proteome</keyword>